<accession>A0A1H9CKR3</accession>
<name>A0A1H9CKR3_9EURY</name>
<gene>
    <name evidence="1" type="ORF">SAMN04489841_1081</name>
</gene>
<evidence type="ECO:0000313" key="2">
    <source>
        <dbReference type="Proteomes" id="UP000199114"/>
    </source>
</evidence>
<dbReference type="AlphaFoldDB" id="A0A1H9CKR3"/>
<protein>
    <submittedName>
        <fullName evidence="1">Uncharacterized protein</fullName>
    </submittedName>
</protein>
<organism evidence="1 2">
    <name type="scientific">Natrinema salaciae</name>
    <dbReference type="NCBI Taxonomy" id="1186196"/>
    <lineage>
        <taxon>Archaea</taxon>
        <taxon>Methanobacteriati</taxon>
        <taxon>Methanobacteriota</taxon>
        <taxon>Stenosarchaea group</taxon>
        <taxon>Halobacteria</taxon>
        <taxon>Halobacteriales</taxon>
        <taxon>Natrialbaceae</taxon>
        <taxon>Natrinema</taxon>
    </lineage>
</organism>
<sequence length="34" mass="4049">MGEGFTVLANLQKNQWQNMAIRDIYKTSFDENER</sequence>
<dbReference type="Proteomes" id="UP000199114">
    <property type="component" value="Unassembled WGS sequence"/>
</dbReference>
<keyword evidence="2" id="KW-1185">Reference proteome</keyword>
<proteinExistence type="predicted"/>
<dbReference type="EMBL" id="FOFD01000001">
    <property type="protein sequence ID" value="SEQ01734.1"/>
    <property type="molecule type" value="Genomic_DNA"/>
</dbReference>
<evidence type="ECO:0000313" key="1">
    <source>
        <dbReference type="EMBL" id="SEQ01734.1"/>
    </source>
</evidence>
<reference evidence="2" key="1">
    <citation type="submission" date="2016-10" db="EMBL/GenBank/DDBJ databases">
        <authorList>
            <person name="Varghese N."/>
            <person name="Submissions S."/>
        </authorList>
    </citation>
    <scope>NUCLEOTIDE SEQUENCE [LARGE SCALE GENOMIC DNA]</scope>
    <source>
        <strain evidence="2">DSM 25055</strain>
    </source>
</reference>